<evidence type="ECO:0000256" key="1">
    <source>
        <dbReference type="SAM" id="Phobius"/>
    </source>
</evidence>
<keyword evidence="1" id="KW-1133">Transmembrane helix</keyword>
<keyword evidence="1" id="KW-0472">Membrane</keyword>
<evidence type="ECO:0000313" key="3">
    <source>
        <dbReference type="Proteomes" id="UP000578449"/>
    </source>
</evidence>
<sequence length="442" mass="48544">MSGSSGLAAPPRPPAPAQRVPSPYALPLYTLRLLARCGVALVAWFAAGQVVRFALLYLGTEISHGDYRQARLVATMLVFTLVVAANLVVTTGMLYSIRGALAEMRARRAENEGDERFLVALDRVAPAFAVIYLTWGLHVQDARDFVALDQLHNIDAAVTYAFDGIEYDIGRGLSDLNFTISLIIMFVAWVVRIIFERRYESGNGRFSGAFAAFAELSFAFFGLTATFELIEERSDWLGHRSVVAASGEMMTQAEEKIPGWSAFWGGLGEIRPYVIDALALPLMWLAVAILVYGADVNDTRAAIRGMRLDRAEARYDQAHSLTRTAVARLTMSVQERWIPILHALRLTVRGGAPLFGMFCLSYAGIQIGMAYADRALRHLIGSDRPYIWLVFDHPVSLAIQLVSTLLTMCLLGATFDIAATRARLLNPPAPNEGTEDRPAVSA</sequence>
<feature type="transmembrane region" description="Helical" evidence="1">
    <location>
        <begin position="117"/>
        <end position="135"/>
    </location>
</feature>
<feature type="transmembrane region" description="Helical" evidence="1">
    <location>
        <begin position="70"/>
        <end position="97"/>
    </location>
</feature>
<feature type="transmembrane region" description="Helical" evidence="1">
    <location>
        <begin position="207"/>
        <end position="227"/>
    </location>
</feature>
<feature type="transmembrane region" description="Helical" evidence="1">
    <location>
        <begin position="176"/>
        <end position="195"/>
    </location>
</feature>
<dbReference type="Proteomes" id="UP000578449">
    <property type="component" value="Unassembled WGS sequence"/>
</dbReference>
<feature type="transmembrane region" description="Helical" evidence="1">
    <location>
        <begin position="354"/>
        <end position="372"/>
    </location>
</feature>
<dbReference type="RefSeq" id="WP_185055683.1">
    <property type="nucleotide sequence ID" value="NZ_BAABIX010000069.1"/>
</dbReference>
<comment type="caution">
    <text evidence="2">The sequence shown here is derived from an EMBL/GenBank/DDBJ whole genome shotgun (WGS) entry which is preliminary data.</text>
</comment>
<reference evidence="2 3" key="1">
    <citation type="submission" date="2020-08" db="EMBL/GenBank/DDBJ databases">
        <title>Genomic Encyclopedia of Type Strains, Phase IV (KMG-IV): sequencing the most valuable type-strain genomes for metagenomic binning, comparative biology and taxonomic classification.</title>
        <authorList>
            <person name="Goeker M."/>
        </authorList>
    </citation>
    <scope>NUCLEOTIDE SEQUENCE [LARGE SCALE GENOMIC DNA]</scope>
    <source>
        <strain evidence="2 3">DSM 45615</strain>
    </source>
</reference>
<name>A0A840PME1_9ACTN</name>
<protein>
    <submittedName>
        <fullName evidence="2">Uncharacterized protein</fullName>
    </submittedName>
</protein>
<dbReference type="EMBL" id="JACHGN010000025">
    <property type="protein sequence ID" value="MBB5138830.1"/>
    <property type="molecule type" value="Genomic_DNA"/>
</dbReference>
<evidence type="ECO:0000313" key="2">
    <source>
        <dbReference type="EMBL" id="MBB5138830.1"/>
    </source>
</evidence>
<organism evidence="2 3">
    <name type="scientific">Thermocatellispora tengchongensis</name>
    <dbReference type="NCBI Taxonomy" id="1073253"/>
    <lineage>
        <taxon>Bacteria</taxon>
        <taxon>Bacillati</taxon>
        <taxon>Actinomycetota</taxon>
        <taxon>Actinomycetes</taxon>
        <taxon>Streptosporangiales</taxon>
        <taxon>Streptosporangiaceae</taxon>
        <taxon>Thermocatellispora</taxon>
    </lineage>
</organism>
<feature type="transmembrane region" description="Helical" evidence="1">
    <location>
        <begin position="273"/>
        <end position="294"/>
    </location>
</feature>
<accession>A0A840PME1</accession>
<dbReference type="AlphaFoldDB" id="A0A840PME1"/>
<proteinExistence type="predicted"/>
<keyword evidence="1" id="KW-0812">Transmembrane</keyword>
<feature type="transmembrane region" description="Helical" evidence="1">
    <location>
        <begin position="397"/>
        <end position="418"/>
    </location>
</feature>
<feature type="transmembrane region" description="Helical" evidence="1">
    <location>
        <begin position="33"/>
        <end position="58"/>
    </location>
</feature>
<keyword evidence="3" id="KW-1185">Reference proteome</keyword>
<gene>
    <name evidence="2" type="ORF">HNP84_008588</name>
</gene>